<evidence type="ECO:0000313" key="1">
    <source>
        <dbReference type="EMBL" id="QTX14080.1"/>
    </source>
</evidence>
<dbReference type="AlphaFoldDB" id="A0A8B0STR8"/>
<dbReference type="EMBL" id="MN956836">
    <property type="protein sequence ID" value="QTX14080.1"/>
    <property type="molecule type" value="Genomic_DNA"/>
</dbReference>
<reference evidence="1" key="1">
    <citation type="submission" date="2020-01" db="EMBL/GenBank/DDBJ databases">
        <authorList>
            <person name="Qin S."/>
        </authorList>
    </citation>
    <scope>NUCLEOTIDE SEQUENCE</scope>
    <source>
        <strain evidence="1">CVir17-16-YZ6g</strain>
        <plasmid evidence="1">p17-15-vir-like</plasmid>
    </source>
</reference>
<sequence length="48" mass="5890">MDIYEIKGFFDNGFRSAEKVIRNQNRIHEILPYMHRNITTQHNPQLRF</sequence>
<protein>
    <submittedName>
        <fullName evidence="1">Uncharacterized protein</fullName>
    </submittedName>
</protein>
<name>A0A8B0STR8_KLEPN</name>
<keyword evidence="1" id="KW-0614">Plasmid</keyword>
<proteinExistence type="predicted"/>
<organism evidence="1">
    <name type="scientific">Klebsiella pneumoniae</name>
    <dbReference type="NCBI Taxonomy" id="573"/>
    <lineage>
        <taxon>Bacteria</taxon>
        <taxon>Pseudomonadati</taxon>
        <taxon>Pseudomonadota</taxon>
        <taxon>Gammaproteobacteria</taxon>
        <taxon>Enterobacterales</taxon>
        <taxon>Enterobacteriaceae</taxon>
        <taxon>Klebsiella/Raoultella group</taxon>
        <taxon>Klebsiella</taxon>
        <taxon>Klebsiella pneumoniae complex</taxon>
    </lineage>
</organism>
<accession>A0A8B0STR8</accession>
<geneLocation type="plasmid" evidence="1">
    <name>p17-15-vir-like</name>
</geneLocation>